<gene>
    <name evidence="1" type="ORF">GGX14DRAFT_397879</name>
</gene>
<comment type="caution">
    <text evidence="1">The sequence shown here is derived from an EMBL/GenBank/DDBJ whole genome shotgun (WGS) entry which is preliminary data.</text>
</comment>
<sequence>MSRPLFPTPAQYSPSPRIPQELCEKVLACLTVKYDPALDVDDQDRYFTLRQCALVCKDWLPSARSHIFREVDLSSRGAESLLQLVDLNPMLTRYMTRVIVRCTIVDDFALEALAQLAPKLMAVRHLSVLGRWGDSSYYSSSLWRSEVEEEIQGLHDSIFPLLQAPTLTDILLKGFTFTSGLQLNQFICNPSLITLILSDIYVLMNDKDRVDDVVVQDTSPRCTISELGLACPDPGFGRWVLHPGFPVNIASIRDLGIRLEDAGDMHRFLPLLNAIGTSLKVFSVFLPDRCDLRGHPRFASIVDAIPILPNTHIEEILVSGFDRRDPSIGVYNMRFDGAEYVKSLLSRLPVPQRLKTVTIYEDVEIIWRKEKEFPRLKWENWQMVDECLAQDTFSNVKQLEFFAGLKNLGVECDLARKGTVFDLTVDYTNTAWVMFNSAFIQLNAQSTITKGRKYYHMNDLNYSRILLLFFGICPSYPWTRRLGYRNLQGDGRAKWDGAQQHGDAHGSTRERCNPRGIVAHVILPRIYGAIYHRLRQGTEKT</sequence>
<evidence type="ECO:0000313" key="2">
    <source>
        <dbReference type="Proteomes" id="UP001219525"/>
    </source>
</evidence>
<organism evidence="1 2">
    <name type="scientific">Mycena pura</name>
    <dbReference type="NCBI Taxonomy" id="153505"/>
    <lineage>
        <taxon>Eukaryota</taxon>
        <taxon>Fungi</taxon>
        <taxon>Dikarya</taxon>
        <taxon>Basidiomycota</taxon>
        <taxon>Agaricomycotina</taxon>
        <taxon>Agaricomycetes</taxon>
        <taxon>Agaricomycetidae</taxon>
        <taxon>Agaricales</taxon>
        <taxon>Marasmiineae</taxon>
        <taxon>Mycenaceae</taxon>
        <taxon>Mycena</taxon>
    </lineage>
</organism>
<evidence type="ECO:0000313" key="1">
    <source>
        <dbReference type="EMBL" id="KAJ7204952.1"/>
    </source>
</evidence>
<dbReference type="AlphaFoldDB" id="A0AAD6VBE2"/>
<keyword evidence="2" id="KW-1185">Reference proteome</keyword>
<accession>A0AAD6VBE2</accession>
<reference evidence="1" key="1">
    <citation type="submission" date="2023-03" db="EMBL/GenBank/DDBJ databases">
        <title>Massive genome expansion in bonnet fungi (Mycena s.s.) driven by repeated elements and novel gene families across ecological guilds.</title>
        <authorList>
            <consortium name="Lawrence Berkeley National Laboratory"/>
            <person name="Harder C.B."/>
            <person name="Miyauchi S."/>
            <person name="Viragh M."/>
            <person name="Kuo A."/>
            <person name="Thoen E."/>
            <person name="Andreopoulos B."/>
            <person name="Lu D."/>
            <person name="Skrede I."/>
            <person name="Drula E."/>
            <person name="Henrissat B."/>
            <person name="Morin E."/>
            <person name="Kohler A."/>
            <person name="Barry K."/>
            <person name="LaButti K."/>
            <person name="Morin E."/>
            <person name="Salamov A."/>
            <person name="Lipzen A."/>
            <person name="Mereny Z."/>
            <person name="Hegedus B."/>
            <person name="Baldrian P."/>
            <person name="Stursova M."/>
            <person name="Weitz H."/>
            <person name="Taylor A."/>
            <person name="Grigoriev I.V."/>
            <person name="Nagy L.G."/>
            <person name="Martin F."/>
            <person name="Kauserud H."/>
        </authorList>
    </citation>
    <scope>NUCLEOTIDE SEQUENCE</scope>
    <source>
        <strain evidence="1">9144</strain>
    </source>
</reference>
<dbReference type="Proteomes" id="UP001219525">
    <property type="component" value="Unassembled WGS sequence"/>
</dbReference>
<name>A0AAD6VBE2_9AGAR</name>
<evidence type="ECO:0008006" key="3">
    <source>
        <dbReference type="Google" id="ProtNLM"/>
    </source>
</evidence>
<proteinExistence type="predicted"/>
<dbReference type="EMBL" id="JARJCW010000045">
    <property type="protein sequence ID" value="KAJ7204952.1"/>
    <property type="molecule type" value="Genomic_DNA"/>
</dbReference>
<protein>
    <recommendedName>
        <fullName evidence="3">F-box domain-containing protein</fullName>
    </recommendedName>
</protein>